<comment type="caution">
    <text evidence="1">The sequence shown here is derived from an EMBL/GenBank/DDBJ whole genome shotgun (WGS) entry which is preliminary data.</text>
</comment>
<dbReference type="InterPro" id="IPR009953">
    <property type="entry name" value="DRA_trans"/>
</dbReference>
<reference evidence="1 2" key="1">
    <citation type="submission" date="2019-02" db="EMBL/GenBank/DDBJ databases">
        <title>Deep-cultivation of Planctomycetes and their phenomic and genomic characterization uncovers novel biology.</title>
        <authorList>
            <person name="Wiegand S."/>
            <person name="Jogler M."/>
            <person name="Boedeker C."/>
            <person name="Pinto D."/>
            <person name="Vollmers J."/>
            <person name="Rivas-Marin E."/>
            <person name="Kohn T."/>
            <person name="Peeters S.H."/>
            <person name="Heuer A."/>
            <person name="Rast P."/>
            <person name="Oberbeckmann S."/>
            <person name="Bunk B."/>
            <person name="Jeske O."/>
            <person name="Meyerdierks A."/>
            <person name="Storesund J.E."/>
            <person name="Kallscheuer N."/>
            <person name="Luecker S."/>
            <person name="Lage O.M."/>
            <person name="Pohl T."/>
            <person name="Merkel B.J."/>
            <person name="Hornburger P."/>
            <person name="Mueller R.-W."/>
            <person name="Bruemmer F."/>
            <person name="Labrenz M."/>
            <person name="Spormann A.M."/>
            <person name="Op Den Camp H."/>
            <person name="Overmann J."/>
            <person name="Amann R."/>
            <person name="Jetten M.S.M."/>
            <person name="Mascher T."/>
            <person name="Medema M.H."/>
            <person name="Devos D.P."/>
            <person name="Kaster A.-K."/>
            <person name="Ovreas L."/>
            <person name="Rohde M."/>
            <person name="Galperin M.Y."/>
            <person name="Jogler C."/>
        </authorList>
    </citation>
    <scope>NUCLEOTIDE SEQUENCE [LARGE SCALE GENOMIC DNA]</scope>
    <source>
        <strain evidence="1 2">Poly41</strain>
    </source>
</reference>
<proteinExistence type="predicted"/>
<dbReference type="Proteomes" id="UP000319143">
    <property type="component" value="Unassembled WGS sequence"/>
</dbReference>
<name>A0A5C6E452_9BACT</name>
<keyword evidence="2" id="KW-1185">Reference proteome</keyword>
<evidence type="ECO:0000313" key="2">
    <source>
        <dbReference type="Proteomes" id="UP000319143"/>
    </source>
</evidence>
<keyword evidence="1" id="KW-0808">Transferase</keyword>
<dbReference type="OrthoDB" id="183043at2"/>
<keyword evidence="1" id="KW-0328">Glycosyltransferase</keyword>
<dbReference type="EC" id="2.4.2.37" evidence="1"/>
<organism evidence="1 2">
    <name type="scientific">Novipirellula artificiosorum</name>
    <dbReference type="NCBI Taxonomy" id="2528016"/>
    <lineage>
        <taxon>Bacteria</taxon>
        <taxon>Pseudomonadati</taxon>
        <taxon>Planctomycetota</taxon>
        <taxon>Planctomycetia</taxon>
        <taxon>Pirellulales</taxon>
        <taxon>Pirellulaceae</taxon>
        <taxon>Novipirellula</taxon>
    </lineage>
</organism>
<accession>A0A5C6E452</accession>
<dbReference type="Pfam" id="PF07357">
    <property type="entry name" value="DRAT"/>
    <property type="match status" value="1"/>
</dbReference>
<dbReference type="RefSeq" id="WP_146524314.1">
    <property type="nucleotide sequence ID" value="NZ_SJPV01000001.1"/>
</dbReference>
<dbReference type="AlphaFoldDB" id="A0A5C6E452"/>
<gene>
    <name evidence="1" type="primary">draT</name>
    <name evidence="1" type="ORF">Poly41_05120</name>
</gene>
<sequence length="267" mass="31258">MPVSTPQHSVVNLCNLPPWVIASEEYNEHPVPLSLSGVREANAVFFKKIADVEQPHDRGRILDEFMNVKFRLHEWKQHSGSTRRGLRNSYIRFFNGWGVDSNSIEGAVLKDWVRSRFGLQPTYHRGRLLGTSDDDDYRFAVDRMKGMACTNSIHSQFDLLYEFCQYELRLRYRDAEHLKLYRGTYDAGEYDVIRQEGDRRSCVRLNNLSSFTTDRECAWEFGSRVWEVEAPISKIIFFSDLLPNSILRGEHEYLVIGGEFRVREMIY</sequence>
<dbReference type="GO" id="GO:0009399">
    <property type="term" value="P:nitrogen fixation"/>
    <property type="evidence" value="ECO:0007669"/>
    <property type="project" value="InterPro"/>
</dbReference>
<evidence type="ECO:0000313" key="1">
    <source>
        <dbReference type="EMBL" id="TWU42216.1"/>
    </source>
</evidence>
<protein>
    <submittedName>
        <fullName evidence="1">NAD(+)--dinitrogen-reductase ADP-D-ribosyltransferase</fullName>
        <ecNumber evidence="1">2.4.2.37</ecNumber>
    </submittedName>
</protein>
<dbReference type="GO" id="GO:0030701">
    <property type="term" value="F:NAD+-dinitrogen-reductase ADP-D-ribosyltransferase activity"/>
    <property type="evidence" value="ECO:0007669"/>
    <property type="project" value="UniProtKB-EC"/>
</dbReference>
<dbReference type="EMBL" id="SJPV01000001">
    <property type="protein sequence ID" value="TWU42216.1"/>
    <property type="molecule type" value="Genomic_DNA"/>
</dbReference>